<feature type="region of interest" description="Disordered" evidence="1">
    <location>
        <begin position="57"/>
        <end position="81"/>
    </location>
</feature>
<evidence type="ECO:0000313" key="4">
    <source>
        <dbReference type="Proteomes" id="UP000192247"/>
    </source>
</evidence>
<gene>
    <name evidence="3" type="ORF">BIW11_04533</name>
</gene>
<sequence>MSMGCGVGQRETSDVSTSLQVEGLDVYSNYSIRVAAISGGGVGQRSVPIFCRTHESGKESIEGPLRPLHDGLSRRRVSCPH</sequence>
<dbReference type="CDD" id="cd00063">
    <property type="entry name" value="FN3"/>
    <property type="match status" value="1"/>
</dbReference>
<organism evidence="3 4">
    <name type="scientific">Tropilaelaps mercedesae</name>
    <dbReference type="NCBI Taxonomy" id="418985"/>
    <lineage>
        <taxon>Eukaryota</taxon>
        <taxon>Metazoa</taxon>
        <taxon>Ecdysozoa</taxon>
        <taxon>Arthropoda</taxon>
        <taxon>Chelicerata</taxon>
        <taxon>Arachnida</taxon>
        <taxon>Acari</taxon>
        <taxon>Parasitiformes</taxon>
        <taxon>Mesostigmata</taxon>
        <taxon>Gamasina</taxon>
        <taxon>Dermanyssoidea</taxon>
        <taxon>Laelapidae</taxon>
        <taxon>Tropilaelaps</taxon>
    </lineage>
</organism>
<dbReference type="Pfam" id="PF00041">
    <property type="entry name" value="fn3"/>
    <property type="match status" value="1"/>
</dbReference>
<evidence type="ECO:0000256" key="1">
    <source>
        <dbReference type="SAM" id="MobiDB-lite"/>
    </source>
</evidence>
<dbReference type="PROSITE" id="PS50853">
    <property type="entry name" value="FN3"/>
    <property type="match status" value="1"/>
</dbReference>
<dbReference type="Gene3D" id="2.60.40.10">
    <property type="entry name" value="Immunoglobulins"/>
    <property type="match status" value="1"/>
</dbReference>
<dbReference type="AlphaFoldDB" id="A0A1V9X5N1"/>
<dbReference type="InParanoid" id="A0A1V9X5N1"/>
<proteinExistence type="predicted"/>
<name>A0A1V9X5N1_9ACAR</name>
<feature type="domain" description="Fibronectin type-III" evidence="2">
    <location>
        <begin position="1"/>
        <end position="56"/>
    </location>
</feature>
<dbReference type="InterPro" id="IPR036116">
    <property type="entry name" value="FN3_sf"/>
</dbReference>
<dbReference type="Proteomes" id="UP000192247">
    <property type="component" value="Unassembled WGS sequence"/>
</dbReference>
<accession>A0A1V9X5N1</accession>
<feature type="compositionally biased region" description="Basic and acidic residues" evidence="1">
    <location>
        <begin position="57"/>
        <end position="73"/>
    </location>
</feature>
<dbReference type="InterPro" id="IPR013783">
    <property type="entry name" value="Ig-like_fold"/>
</dbReference>
<dbReference type="InterPro" id="IPR003961">
    <property type="entry name" value="FN3_dom"/>
</dbReference>
<keyword evidence="4" id="KW-1185">Reference proteome</keyword>
<dbReference type="EMBL" id="MNPL01024295">
    <property type="protein sequence ID" value="OQR68582.1"/>
    <property type="molecule type" value="Genomic_DNA"/>
</dbReference>
<dbReference type="SUPFAM" id="SSF49265">
    <property type="entry name" value="Fibronectin type III"/>
    <property type="match status" value="1"/>
</dbReference>
<comment type="caution">
    <text evidence="3">The sequence shown here is derived from an EMBL/GenBank/DDBJ whole genome shotgun (WGS) entry which is preliminary data.</text>
</comment>
<protein>
    <submittedName>
        <fullName evidence="3">Down syndrome cell adhesion molecule protein Dscam2-like</fullName>
    </submittedName>
</protein>
<reference evidence="3 4" key="1">
    <citation type="journal article" date="2017" name="Gigascience">
        <title>Draft genome of the honey bee ectoparasitic mite, Tropilaelaps mercedesae, is shaped by the parasitic life history.</title>
        <authorList>
            <person name="Dong X."/>
            <person name="Armstrong S.D."/>
            <person name="Xia D."/>
            <person name="Makepeace B.L."/>
            <person name="Darby A.C."/>
            <person name="Kadowaki T."/>
        </authorList>
    </citation>
    <scope>NUCLEOTIDE SEQUENCE [LARGE SCALE GENOMIC DNA]</scope>
    <source>
        <strain evidence="3">Wuxi-XJTLU</strain>
    </source>
</reference>
<evidence type="ECO:0000259" key="2">
    <source>
        <dbReference type="PROSITE" id="PS50853"/>
    </source>
</evidence>
<evidence type="ECO:0000313" key="3">
    <source>
        <dbReference type="EMBL" id="OQR68582.1"/>
    </source>
</evidence>